<dbReference type="Gene3D" id="3.40.390.10">
    <property type="entry name" value="Collagenase (Catalytic Domain)"/>
    <property type="match status" value="1"/>
</dbReference>
<dbReference type="Pfam" id="PF18962">
    <property type="entry name" value="Por_Secre_tail"/>
    <property type="match status" value="1"/>
</dbReference>
<dbReference type="InterPro" id="IPR026444">
    <property type="entry name" value="Secre_tail"/>
</dbReference>
<dbReference type="InterPro" id="IPR001590">
    <property type="entry name" value="Peptidase_M12B"/>
</dbReference>
<keyword evidence="2" id="KW-1015">Disulfide bond</keyword>
<dbReference type="SMART" id="SM00042">
    <property type="entry name" value="CUB"/>
    <property type="match status" value="1"/>
</dbReference>
<dbReference type="Pfam" id="PF00431">
    <property type="entry name" value="CUB"/>
    <property type="match status" value="1"/>
</dbReference>
<evidence type="ECO:0000256" key="1">
    <source>
        <dbReference type="ARBA" id="ARBA00022729"/>
    </source>
</evidence>
<evidence type="ECO:0000259" key="5">
    <source>
        <dbReference type="PROSITE" id="PS50215"/>
    </source>
</evidence>
<evidence type="ECO:0000313" key="6">
    <source>
        <dbReference type="EMBL" id="NOJ76157.1"/>
    </source>
</evidence>
<dbReference type="InterPro" id="IPR024079">
    <property type="entry name" value="MetalloPept_cat_dom_sf"/>
</dbReference>
<dbReference type="EMBL" id="JABFOQ010000024">
    <property type="protein sequence ID" value="NOJ76157.1"/>
    <property type="molecule type" value="Genomic_DNA"/>
</dbReference>
<keyword evidence="7" id="KW-1185">Reference proteome</keyword>
<evidence type="ECO:0000313" key="7">
    <source>
        <dbReference type="Proteomes" id="UP000580344"/>
    </source>
</evidence>
<protein>
    <submittedName>
        <fullName evidence="6">T9SS type A sorting domain-containing protein</fullName>
    </submittedName>
</protein>
<dbReference type="NCBIfam" id="TIGR04183">
    <property type="entry name" value="Por_Secre_tail"/>
    <property type="match status" value="1"/>
</dbReference>
<feature type="chain" id="PRO_5046954559" evidence="3">
    <location>
        <begin position="20"/>
        <end position="733"/>
    </location>
</feature>
<dbReference type="InterPro" id="IPR000859">
    <property type="entry name" value="CUB_dom"/>
</dbReference>
<gene>
    <name evidence="6" type="ORF">HMH06_09990</name>
</gene>
<name>A0ABX1WNQ6_9FLAO</name>
<dbReference type="PROSITE" id="PS50215">
    <property type="entry name" value="ADAM_MEPRO"/>
    <property type="match status" value="1"/>
</dbReference>
<proteinExistence type="predicted"/>
<evidence type="ECO:0000259" key="4">
    <source>
        <dbReference type="PROSITE" id="PS01180"/>
    </source>
</evidence>
<feature type="domain" description="CUB" evidence="4">
    <location>
        <begin position="533"/>
        <end position="648"/>
    </location>
</feature>
<organism evidence="6 7">
    <name type="scientific">Empedobacter stercoris</name>
    <dbReference type="NCBI Taxonomy" id="1628248"/>
    <lineage>
        <taxon>Bacteria</taxon>
        <taxon>Pseudomonadati</taxon>
        <taxon>Bacteroidota</taxon>
        <taxon>Flavobacteriia</taxon>
        <taxon>Flavobacteriales</taxon>
        <taxon>Weeksellaceae</taxon>
        <taxon>Empedobacter</taxon>
    </lineage>
</organism>
<keyword evidence="1 3" id="KW-0732">Signal</keyword>
<comment type="caution">
    <text evidence="6">The sequence shown here is derived from an EMBL/GenBank/DDBJ whole genome shotgun (WGS) entry which is preliminary data.</text>
</comment>
<feature type="signal peptide" evidence="3">
    <location>
        <begin position="1"/>
        <end position="19"/>
    </location>
</feature>
<dbReference type="CDD" id="cd00041">
    <property type="entry name" value="CUB"/>
    <property type="match status" value="1"/>
</dbReference>
<dbReference type="Pfam" id="PF13688">
    <property type="entry name" value="Reprolysin_5"/>
    <property type="match status" value="1"/>
</dbReference>
<dbReference type="InterPro" id="IPR035914">
    <property type="entry name" value="Sperma_CUB_dom_sf"/>
</dbReference>
<dbReference type="PROSITE" id="PS01180">
    <property type="entry name" value="CUB"/>
    <property type="match status" value="1"/>
</dbReference>
<evidence type="ECO:0000256" key="2">
    <source>
        <dbReference type="ARBA" id="ARBA00023157"/>
    </source>
</evidence>
<dbReference type="SUPFAM" id="SSF55486">
    <property type="entry name" value="Metalloproteases ('zincins'), catalytic domain"/>
    <property type="match status" value="1"/>
</dbReference>
<dbReference type="PANTHER" id="PTHR11905">
    <property type="entry name" value="ADAM A DISINTEGRIN AND METALLOPROTEASE DOMAIN"/>
    <property type="match status" value="1"/>
</dbReference>
<dbReference type="Proteomes" id="UP000580344">
    <property type="component" value="Unassembled WGS sequence"/>
</dbReference>
<accession>A0ABX1WNQ6</accession>
<dbReference type="SUPFAM" id="SSF49854">
    <property type="entry name" value="Spermadhesin, CUB domain"/>
    <property type="match status" value="1"/>
</dbReference>
<dbReference type="Gene3D" id="2.60.120.290">
    <property type="entry name" value="Spermadhesin, CUB domain"/>
    <property type="match status" value="1"/>
</dbReference>
<evidence type="ECO:0000256" key="3">
    <source>
        <dbReference type="SAM" id="SignalP"/>
    </source>
</evidence>
<sequence>MKKLILLLIAFVFSTLSFGQERPIAKKVDQAKLTSSSFKSYNVFGDNIQQKGNNLFADFAKGVSVFNLEKVALSNLYQSKPNSFTLEVPFEGRKISLELVKNETLFTDNFKAVDQNNKRINYQPGVYYQGIIGGDKTSVVALSVFKDQVIGVASSTALGDVVIGKLKDSEEYVSYSSYNVEAKNNVQCAVDQLEENKNYKPSFDAKVLKNTTNEMTERCVRVYYEIAYAPYKQNGSDETKTLDWLTAIHNNIATLYTNDYIRTSLSKVMIWKEQDPYTGNYSAQLNKFRTTRTEFDGDLAHLVNYPSTTSVAYLNSMCNNEYHFAYSGINMTYNNVPVYSWTIMAMTHEMGHALGSPHTHACSWNGDGTAIDGCAPTANPDLAEGTCPTGPIPYADKGTIMSYCHLLGGVGINFSNGFGEQPGALIRATVDGKVCLSTDCSMTCQQTIKSVNGVLNDLSITYTIEDEVGTKWIYKFQKIGAPEAQWKETTSKTLTFDNLEKNAYYRIEVANKCSETSNSSTVSTIIEIPGDYCNGDLYYDSGGANGNYSPNENIVKIFKPAIEGEKVSITFTEFDVEPADENGVYDYMSIYNGIGTSSGKLFENGNKLNGNQIPGPFVSTDNSGAITVRFVSDPGLELKGWAASINCNTLGLADINNLEFKIFPNPTTDFVNITTKENIVSYQVYDMNGKLLVGKNKLDKKEIKINLESYPKGIYLLNIQTDKRSYTQKVTRK</sequence>
<reference evidence="6 7" key="1">
    <citation type="submission" date="2020-05" db="EMBL/GenBank/DDBJ databases">
        <title>Tigecycline resistant gene in Empedobacter stercoris.</title>
        <authorList>
            <person name="Chen Y."/>
            <person name="Cheng Y."/>
            <person name="Zhou K."/>
        </authorList>
    </citation>
    <scope>NUCLEOTIDE SEQUENCE [LARGE SCALE GENOMIC DNA]</scope>
    <source>
        <strain evidence="6 7">ES202</strain>
    </source>
</reference>
<dbReference type="RefSeq" id="WP_171623453.1">
    <property type="nucleotide sequence ID" value="NZ_JABFOQ010000024.1"/>
</dbReference>
<feature type="domain" description="Peptidase M12B" evidence="5">
    <location>
        <begin position="218"/>
        <end position="404"/>
    </location>
</feature>
<dbReference type="PANTHER" id="PTHR11905:SF159">
    <property type="entry name" value="ADAM METALLOPROTEASE"/>
    <property type="match status" value="1"/>
</dbReference>